<organism evidence="4 5">
    <name type="scientific">Escallonia rubra</name>
    <dbReference type="NCBI Taxonomy" id="112253"/>
    <lineage>
        <taxon>Eukaryota</taxon>
        <taxon>Viridiplantae</taxon>
        <taxon>Streptophyta</taxon>
        <taxon>Embryophyta</taxon>
        <taxon>Tracheophyta</taxon>
        <taxon>Spermatophyta</taxon>
        <taxon>Magnoliopsida</taxon>
        <taxon>eudicotyledons</taxon>
        <taxon>Gunneridae</taxon>
        <taxon>Pentapetalae</taxon>
        <taxon>asterids</taxon>
        <taxon>campanulids</taxon>
        <taxon>Escalloniales</taxon>
        <taxon>Escalloniaceae</taxon>
        <taxon>Escallonia</taxon>
    </lineage>
</organism>
<evidence type="ECO:0000313" key="4">
    <source>
        <dbReference type="EMBL" id="KAK2994836.1"/>
    </source>
</evidence>
<evidence type="ECO:0000256" key="2">
    <source>
        <dbReference type="ARBA" id="ARBA00022679"/>
    </source>
</evidence>
<dbReference type="PANTHER" id="PTHR31623:SF83">
    <property type="entry name" value="ACETYL-COA-BENZYLALCOHOL ACETYLTRANSFERASE-LIKE"/>
    <property type="match status" value="1"/>
</dbReference>
<dbReference type="Proteomes" id="UP001187471">
    <property type="component" value="Unassembled WGS sequence"/>
</dbReference>
<accession>A0AA88S2K8</accession>
<dbReference type="PANTHER" id="PTHR31623">
    <property type="entry name" value="F21J9.9"/>
    <property type="match status" value="1"/>
</dbReference>
<sequence length="358" mass="39519">MEVVNHIIPWDIGEATLITTPIVGVQVTTFDCGGVAICVHVSHTIADGFAGATFIHAWSVASRVGVDEVVRPSFDLASIFHARDTSMFKSPPPQDTRSKIVTKGFIFEKQAISRLGAKVAGLLEYDHQHFNEKFLRVNGTMSGCDPGFYFGGKPPLAVNTSNMVEAPLVRTSQPSRVELVACTIWKPLTDVSQAKHGHSRTSVLCLSLNLRGRTGITTSENSLGNFYIQVPTKFMKTGEMELHDLVNILRNKLRSVTASSRKLSNSDDVCITVMNHLDQDMHDGNIDVHHFTSLCKFPFYETDFGWGKPCWVTTPSASFEVVSMVDTSFGTGVEVKVSLNEVDMKEFECHPDFVEFTP</sequence>
<evidence type="ECO:0000256" key="1">
    <source>
        <dbReference type="ARBA" id="ARBA00009861"/>
    </source>
</evidence>
<proteinExistence type="inferred from homology"/>
<keyword evidence="2" id="KW-0808">Transferase</keyword>
<dbReference type="Gene3D" id="3.30.559.10">
    <property type="entry name" value="Chloramphenicol acetyltransferase-like domain"/>
    <property type="match status" value="2"/>
</dbReference>
<keyword evidence="5" id="KW-1185">Reference proteome</keyword>
<reference evidence="4" key="1">
    <citation type="submission" date="2022-12" db="EMBL/GenBank/DDBJ databases">
        <title>Draft genome assemblies for two species of Escallonia (Escalloniales).</title>
        <authorList>
            <person name="Chanderbali A."/>
            <person name="Dervinis C."/>
            <person name="Anghel I."/>
            <person name="Soltis D."/>
            <person name="Soltis P."/>
            <person name="Zapata F."/>
        </authorList>
    </citation>
    <scope>NUCLEOTIDE SEQUENCE</scope>
    <source>
        <strain evidence="4">UCBG92.1500</strain>
        <tissue evidence="4">Leaf</tissue>
    </source>
</reference>
<comment type="caution">
    <text evidence="4">The sequence shown here is derived from an EMBL/GenBank/DDBJ whole genome shotgun (WGS) entry which is preliminary data.</text>
</comment>
<evidence type="ECO:0000313" key="5">
    <source>
        <dbReference type="Proteomes" id="UP001187471"/>
    </source>
</evidence>
<comment type="similarity">
    <text evidence="1">Belongs to the plant acyltransferase family.</text>
</comment>
<dbReference type="Pfam" id="PF02458">
    <property type="entry name" value="Transferase"/>
    <property type="match status" value="1"/>
</dbReference>
<dbReference type="EMBL" id="JAVXUO010000168">
    <property type="protein sequence ID" value="KAK2994836.1"/>
    <property type="molecule type" value="Genomic_DNA"/>
</dbReference>
<keyword evidence="3" id="KW-0012">Acyltransferase</keyword>
<protein>
    <submittedName>
        <fullName evidence="4">Uncharacterized protein</fullName>
    </submittedName>
</protein>
<dbReference type="AlphaFoldDB" id="A0AA88S2K8"/>
<dbReference type="GO" id="GO:0016746">
    <property type="term" value="F:acyltransferase activity"/>
    <property type="evidence" value="ECO:0007669"/>
    <property type="project" value="UniProtKB-KW"/>
</dbReference>
<name>A0AA88S2K8_9ASTE</name>
<dbReference type="InterPro" id="IPR023213">
    <property type="entry name" value="CAT-like_dom_sf"/>
</dbReference>
<gene>
    <name evidence="4" type="ORF">RJ640_018818</name>
</gene>
<evidence type="ECO:0000256" key="3">
    <source>
        <dbReference type="ARBA" id="ARBA00023315"/>
    </source>
</evidence>